<comment type="function">
    <text evidence="13">Protein phosphatase that specifically binds to and dephosphorylates the molecular chaperone Hsp90. Dephosphorylation positively regulates the Hsp90 chaperone machinery.</text>
</comment>
<proteinExistence type="inferred from homology"/>
<dbReference type="PANTHER" id="PTHR45668:SF5">
    <property type="entry name" value="SERINE_THREONINE-PROTEIN PHOSPHATASE 5"/>
    <property type="match status" value="1"/>
</dbReference>
<keyword evidence="5" id="KW-0479">Metal-binding</keyword>
<dbReference type="SUPFAM" id="SSF56300">
    <property type="entry name" value="Metallo-dependent phosphatases"/>
    <property type="match status" value="1"/>
</dbReference>
<keyword evidence="9" id="KW-0464">Manganese</keyword>
<dbReference type="PROSITE" id="PS00125">
    <property type="entry name" value="SER_THR_PHOSPHATASE"/>
    <property type="match status" value="1"/>
</dbReference>
<evidence type="ECO:0000256" key="12">
    <source>
        <dbReference type="ARBA" id="ARBA00048832"/>
    </source>
</evidence>
<keyword evidence="8 15" id="KW-0802">TPR repeat</keyword>
<evidence type="ECO:0000256" key="9">
    <source>
        <dbReference type="ARBA" id="ARBA00023211"/>
    </source>
</evidence>
<evidence type="ECO:0000256" key="2">
    <source>
        <dbReference type="ARBA" id="ARBA00001946"/>
    </source>
</evidence>
<evidence type="ECO:0000256" key="1">
    <source>
        <dbReference type="ARBA" id="ARBA00001936"/>
    </source>
</evidence>
<gene>
    <name evidence="19" type="ORF">O181_035613</name>
</gene>
<feature type="active site" description="Proton donor/acceptor" evidence="14">
    <location>
        <position position="363"/>
    </location>
</feature>
<feature type="repeat" description="TPR" evidence="15">
    <location>
        <begin position="148"/>
        <end position="181"/>
    </location>
</feature>
<dbReference type="EMBL" id="AVOT02013343">
    <property type="protein sequence ID" value="MBW0495898.1"/>
    <property type="molecule type" value="Genomic_DNA"/>
</dbReference>
<dbReference type="InterPro" id="IPR029052">
    <property type="entry name" value="Metallo-depent_PP-like"/>
</dbReference>
<keyword evidence="20" id="KW-1185">Reference proteome</keyword>
<dbReference type="InterPro" id="IPR019734">
    <property type="entry name" value="TPR_rpt"/>
</dbReference>
<evidence type="ECO:0000256" key="7">
    <source>
        <dbReference type="ARBA" id="ARBA00022801"/>
    </source>
</evidence>
<dbReference type="SMART" id="SM00156">
    <property type="entry name" value="PP2Ac"/>
    <property type="match status" value="1"/>
</dbReference>
<sequence length="584" mass="65118">MESNPSPSSDSPSSDSNQSALLPPMASSFNSLPDSDRAPLGSGASAYDPSLDGTSVVSTPSEGPRPKDISQVGEDAKQRALEVKRQANQRFLASHYQEALDLYTVSINENPFDATVWCNRAAVRLKREEHGLAIMDTSRAIELDPKYVKAFFRRGTAYLSIMKPQLAIRDFRDCLKFDPLNVAAKTQLDATTKLVKRLEFEKAIASPDDEPMSSRIRKLISEGVCELDPSYNGPMLENTSTGWRPTAQFLTDMLEFFKSGKTLPKRWVYEIVLGCYELLKQEDSLTEYTIPQGESLDVIGDTHGQFFDVLHLLTLTGLPTEKHALIFNGDFVDRGSWSTEVVLTVFAFKWFMPHKVFLNRGNHETADMNKVYGFEGETKKKYSEMCYKLFEEVFCALPLCCLVTASQPPEPLSVSKIPPKPFLDSQGRKRFFVVHGGLFSTDGVEFDELRKIPRMTKKQPGNEGLMMECLWTDPQDGPGRGPSKRGVGLGFGPDITEKWCRHVGVTAVIRSHEVRDEGYSIEHDGRCITVFSAPNYVDQVGNQGAFVRINDCGTLSFKSYRHQPHPNIKPMAYAGGFMGLGGLL</sequence>
<feature type="compositionally biased region" description="Low complexity" evidence="17">
    <location>
        <begin position="1"/>
        <end position="17"/>
    </location>
</feature>
<evidence type="ECO:0000256" key="4">
    <source>
        <dbReference type="ARBA" id="ARBA00008786"/>
    </source>
</evidence>
<dbReference type="GO" id="GO:0046872">
    <property type="term" value="F:metal ion binding"/>
    <property type="evidence" value="ECO:0007669"/>
    <property type="project" value="UniProtKB-KW"/>
</dbReference>
<dbReference type="Gene3D" id="1.25.40.10">
    <property type="entry name" value="Tetratricopeptide repeat domain"/>
    <property type="match status" value="1"/>
</dbReference>
<organism evidence="19 20">
    <name type="scientific">Austropuccinia psidii MF-1</name>
    <dbReference type="NCBI Taxonomy" id="1389203"/>
    <lineage>
        <taxon>Eukaryota</taxon>
        <taxon>Fungi</taxon>
        <taxon>Dikarya</taxon>
        <taxon>Basidiomycota</taxon>
        <taxon>Pucciniomycotina</taxon>
        <taxon>Pucciniomycetes</taxon>
        <taxon>Pucciniales</taxon>
        <taxon>Sphaerophragmiaceae</taxon>
        <taxon>Austropuccinia</taxon>
    </lineage>
</organism>
<dbReference type="InterPro" id="IPR011990">
    <property type="entry name" value="TPR-like_helical_dom_sf"/>
</dbReference>
<dbReference type="Pfam" id="PF08321">
    <property type="entry name" value="PPP5"/>
    <property type="match status" value="1"/>
</dbReference>
<feature type="compositionally biased region" description="Basic and acidic residues" evidence="17">
    <location>
        <begin position="64"/>
        <end position="76"/>
    </location>
</feature>
<dbReference type="PIRSF" id="PIRSF033096">
    <property type="entry name" value="PPPtase_5"/>
    <property type="match status" value="1"/>
</dbReference>
<dbReference type="GO" id="GO:0005634">
    <property type="term" value="C:nucleus"/>
    <property type="evidence" value="ECO:0007669"/>
    <property type="project" value="UniProtKB-SubCell"/>
</dbReference>
<comment type="cofactor">
    <cofactor evidence="1">
        <name>Mn(2+)</name>
        <dbReference type="ChEBI" id="CHEBI:29035"/>
    </cofactor>
</comment>
<dbReference type="Gene3D" id="3.60.21.10">
    <property type="match status" value="1"/>
</dbReference>
<evidence type="ECO:0000256" key="17">
    <source>
        <dbReference type="SAM" id="MobiDB-lite"/>
    </source>
</evidence>
<evidence type="ECO:0000259" key="18">
    <source>
        <dbReference type="PROSITE" id="PS00125"/>
    </source>
</evidence>
<evidence type="ECO:0000256" key="6">
    <source>
        <dbReference type="ARBA" id="ARBA00022737"/>
    </source>
</evidence>
<feature type="repeat" description="TPR" evidence="15">
    <location>
        <begin position="114"/>
        <end position="147"/>
    </location>
</feature>
<protein>
    <recommendedName>
        <fullName evidence="16">Serine/threonine-protein phosphatase</fullName>
        <ecNumber evidence="16">3.1.3.16</ecNumber>
    </recommendedName>
</protein>
<evidence type="ECO:0000256" key="10">
    <source>
        <dbReference type="ARBA" id="ARBA00023242"/>
    </source>
</evidence>
<dbReference type="PANTHER" id="PTHR45668">
    <property type="entry name" value="SERINE/THREONINE-PROTEIN PHOSPHATASE 5-RELATED"/>
    <property type="match status" value="1"/>
</dbReference>
<comment type="cofactor">
    <cofactor evidence="2">
        <name>Mg(2+)</name>
        <dbReference type="ChEBI" id="CHEBI:18420"/>
    </cofactor>
</comment>
<keyword evidence="10" id="KW-0539">Nucleus</keyword>
<dbReference type="Proteomes" id="UP000765509">
    <property type="component" value="Unassembled WGS sequence"/>
</dbReference>
<keyword evidence="6" id="KW-0677">Repeat</keyword>
<evidence type="ECO:0000313" key="19">
    <source>
        <dbReference type="EMBL" id="MBW0495898.1"/>
    </source>
</evidence>
<comment type="caution">
    <text evidence="19">The sequence shown here is derived from an EMBL/GenBank/DDBJ whole genome shotgun (WGS) entry which is preliminary data.</text>
</comment>
<evidence type="ECO:0000256" key="5">
    <source>
        <dbReference type="ARBA" id="ARBA00022723"/>
    </source>
</evidence>
<dbReference type="GO" id="GO:0004722">
    <property type="term" value="F:protein serine/threonine phosphatase activity"/>
    <property type="evidence" value="ECO:0007669"/>
    <property type="project" value="UniProtKB-EC"/>
</dbReference>
<dbReference type="FunFam" id="3.60.21.10:FF:000039">
    <property type="entry name" value="Serine/threonine-protein phosphatase"/>
    <property type="match status" value="1"/>
</dbReference>
<dbReference type="SUPFAM" id="SSF48452">
    <property type="entry name" value="TPR-like"/>
    <property type="match status" value="1"/>
</dbReference>
<keyword evidence="7 16" id="KW-0378">Hydrolase</keyword>
<comment type="catalytic activity">
    <reaction evidence="11">
        <text>O-phospho-L-seryl-[protein] + H2O = L-seryl-[protein] + phosphate</text>
        <dbReference type="Rhea" id="RHEA:20629"/>
        <dbReference type="Rhea" id="RHEA-COMP:9863"/>
        <dbReference type="Rhea" id="RHEA-COMP:11604"/>
        <dbReference type="ChEBI" id="CHEBI:15377"/>
        <dbReference type="ChEBI" id="CHEBI:29999"/>
        <dbReference type="ChEBI" id="CHEBI:43474"/>
        <dbReference type="ChEBI" id="CHEBI:83421"/>
        <dbReference type="EC" id="3.1.3.16"/>
    </reaction>
    <physiologicalReaction direction="left-to-right" evidence="11">
        <dbReference type="Rhea" id="RHEA:20630"/>
    </physiologicalReaction>
</comment>
<dbReference type="InterPro" id="IPR013235">
    <property type="entry name" value="PPP_dom"/>
</dbReference>
<reference evidence="19" key="1">
    <citation type="submission" date="2021-03" db="EMBL/GenBank/DDBJ databases">
        <title>Draft genome sequence of rust myrtle Austropuccinia psidii MF-1, a brazilian biotype.</title>
        <authorList>
            <person name="Quecine M.C."/>
            <person name="Pachon D.M.R."/>
            <person name="Bonatelli M.L."/>
            <person name="Correr F.H."/>
            <person name="Franceschini L.M."/>
            <person name="Leite T.F."/>
            <person name="Margarido G.R.A."/>
            <person name="Almeida C.A."/>
            <person name="Ferrarezi J.A."/>
            <person name="Labate C.A."/>
        </authorList>
    </citation>
    <scope>NUCLEOTIDE SEQUENCE</scope>
    <source>
        <strain evidence="19">MF-1</strain>
    </source>
</reference>
<dbReference type="AlphaFoldDB" id="A0A9Q3D7U0"/>
<comment type="similarity">
    <text evidence="4">Belongs to the PPP phosphatase family. PP-5 (PP-T) subfamily.</text>
</comment>
<accession>A0A9Q3D7U0</accession>
<dbReference type="EC" id="3.1.3.16" evidence="16"/>
<evidence type="ECO:0000256" key="15">
    <source>
        <dbReference type="PROSITE-ProRule" id="PRU00339"/>
    </source>
</evidence>
<evidence type="ECO:0000256" key="11">
    <source>
        <dbReference type="ARBA" id="ARBA00047986"/>
    </source>
</evidence>
<evidence type="ECO:0000256" key="16">
    <source>
        <dbReference type="RuleBase" id="RU004273"/>
    </source>
</evidence>
<dbReference type="InterPro" id="IPR051134">
    <property type="entry name" value="PPP_phosphatase"/>
</dbReference>
<dbReference type="SMART" id="SM00028">
    <property type="entry name" value="TPR"/>
    <property type="match status" value="3"/>
</dbReference>
<feature type="domain" description="Serine/threonine specific protein phosphatases" evidence="18">
    <location>
        <begin position="359"/>
        <end position="364"/>
    </location>
</feature>
<evidence type="ECO:0000256" key="3">
    <source>
        <dbReference type="ARBA" id="ARBA00004123"/>
    </source>
</evidence>
<evidence type="ECO:0000256" key="14">
    <source>
        <dbReference type="PIRSR" id="PIRSR033096-1"/>
    </source>
</evidence>
<evidence type="ECO:0000313" key="20">
    <source>
        <dbReference type="Proteomes" id="UP000765509"/>
    </source>
</evidence>
<dbReference type="InterPro" id="IPR006186">
    <property type="entry name" value="Ser/Thr-sp_prot-phosphatase"/>
</dbReference>
<evidence type="ECO:0000256" key="8">
    <source>
        <dbReference type="ARBA" id="ARBA00022803"/>
    </source>
</evidence>
<dbReference type="PRINTS" id="PR00114">
    <property type="entry name" value="STPHPHTASE"/>
</dbReference>
<dbReference type="InterPro" id="IPR004843">
    <property type="entry name" value="Calcineurin-like_PHP"/>
</dbReference>
<dbReference type="Pfam" id="PF00149">
    <property type="entry name" value="Metallophos"/>
    <property type="match status" value="1"/>
</dbReference>
<dbReference type="PROSITE" id="PS50005">
    <property type="entry name" value="TPR"/>
    <property type="match status" value="2"/>
</dbReference>
<comment type="subcellular location">
    <subcellularLocation>
        <location evidence="3">Nucleus</location>
    </subcellularLocation>
</comment>
<feature type="compositionally biased region" description="Polar residues" evidence="17">
    <location>
        <begin position="52"/>
        <end position="61"/>
    </location>
</feature>
<feature type="region of interest" description="Disordered" evidence="17">
    <location>
        <begin position="1"/>
        <end position="76"/>
    </location>
</feature>
<name>A0A9Q3D7U0_9BASI</name>
<dbReference type="OrthoDB" id="445564at2759"/>
<evidence type="ECO:0000256" key="13">
    <source>
        <dbReference type="ARBA" id="ARBA00059747"/>
    </source>
</evidence>
<comment type="catalytic activity">
    <reaction evidence="12">
        <text>O-phospho-L-threonyl-[protein] + H2O = L-threonyl-[protein] + phosphate</text>
        <dbReference type="Rhea" id="RHEA:47004"/>
        <dbReference type="Rhea" id="RHEA-COMP:11060"/>
        <dbReference type="Rhea" id="RHEA-COMP:11605"/>
        <dbReference type="ChEBI" id="CHEBI:15377"/>
        <dbReference type="ChEBI" id="CHEBI:30013"/>
        <dbReference type="ChEBI" id="CHEBI:43474"/>
        <dbReference type="ChEBI" id="CHEBI:61977"/>
        <dbReference type="EC" id="3.1.3.16"/>
    </reaction>
    <physiologicalReaction direction="left-to-right" evidence="12">
        <dbReference type="Rhea" id="RHEA:47005"/>
    </physiologicalReaction>
</comment>